<organism evidence="3 4">
    <name type="scientific">Reticulibacter mediterranei</name>
    <dbReference type="NCBI Taxonomy" id="2778369"/>
    <lineage>
        <taxon>Bacteria</taxon>
        <taxon>Bacillati</taxon>
        <taxon>Chloroflexota</taxon>
        <taxon>Ktedonobacteria</taxon>
        <taxon>Ktedonobacterales</taxon>
        <taxon>Reticulibacteraceae</taxon>
        <taxon>Reticulibacter</taxon>
    </lineage>
</organism>
<dbReference type="InterPro" id="IPR027417">
    <property type="entry name" value="P-loop_NTPase"/>
</dbReference>
<feature type="transmembrane region" description="Helical" evidence="1">
    <location>
        <begin position="543"/>
        <end position="560"/>
    </location>
</feature>
<feature type="transmembrane region" description="Helical" evidence="1">
    <location>
        <begin position="688"/>
        <end position="708"/>
    </location>
</feature>
<dbReference type="Gene3D" id="3.40.50.300">
    <property type="entry name" value="P-loop containing nucleotide triphosphate hydrolases"/>
    <property type="match status" value="1"/>
</dbReference>
<feature type="transmembrane region" description="Helical" evidence="1">
    <location>
        <begin position="473"/>
        <end position="495"/>
    </location>
</feature>
<feature type="transmembrane region" description="Helical" evidence="1">
    <location>
        <begin position="658"/>
        <end position="682"/>
    </location>
</feature>
<feature type="transmembrane region" description="Helical" evidence="1">
    <location>
        <begin position="516"/>
        <end position="537"/>
    </location>
</feature>
<feature type="domain" description="NACHT" evidence="2">
    <location>
        <begin position="178"/>
        <end position="325"/>
    </location>
</feature>
<feature type="transmembrane region" description="Helical" evidence="1">
    <location>
        <begin position="63"/>
        <end position="88"/>
    </location>
</feature>
<comment type="caution">
    <text evidence="3">The sequence shown here is derived from an EMBL/GenBank/DDBJ whole genome shotgun (WGS) entry which is preliminary data.</text>
</comment>
<keyword evidence="4" id="KW-1185">Reference proteome</keyword>
<name>A0A8J3N9P3_9CHLR</name>
<keyword evidence="1" id="KW-1133">Transmembrane helix</keyword>
<feature type="transmembrane region" description="Helical" evidence="1">
    <location>
        <begin position="22"/>
        <end position="43"/>
    </location>
</feature>
<dbReference type="RefSeq" id="WP_220211391.1">
    <property type="nucleotide sequence ID" value="NZ_BNJK01000003.1"/>
</dbReference>
<keyword evidence="1" id="KW-0812">Transmembrane</keyword>
<evidence type="ECO:0000313" key="3">
    <source>
        <dbReference type="EMBL" id="GHP00811.1"/>
    </source>
</evidence>
<dbReference type="AlphaFoldDB" id="A0A8J3N9P3"/>
<gene>
    <name evidence="3" type="ORF">KSF_108580</name>
</gene>
<protein>
    <recommendedName>
        <fullName evidence="2">NACHT domain-containing protein</fullName>
    </recommendedName>
</protein>
<dbReference type="Pfam" id="PF05729">
    <property type="entry name" value="NACHT"/>
    <property type="match status" value="1"/>
</dbReference>
<dbReference type="Proteomes" id="UP000597444">
    <property type="component" value="Unassembled WGS sequence"/>
</dbReference>
<evidence type="ECO:0000259" key="2">
    <source>
        <dbReference type="Pfam" id="PF05729"/>
    </source>
</evidence>
<proteinExistence type="predicted"/>
<dbReference type="SUPFAM" id="SSF52540">
    <property type="entry name" value="P-loop containing nucleoside triphosphate hydrolases"/>
    <property type="match status" value="1"/>
</dbReference>
<feature type="transmembrane region" description="Helical" evidence="1">
    <location>
        <begin position="446"/>
        <end position="467"/>
    </location>
</feature>
<sequence length="782" mass="86449">MADPRQQPKASGRSGWVRLCRLLWRGLCFVWVAILLNLGTNIVSTRLTSQTDFPASAPVGWLLEHLVLVLIVGACLLSLTVMCGLLGYREREQAPASSFPLSPRQRTMLIRGLQKEYERRFAQALPGIPLLSVALHEWTDLVQSSAQQVFQRMDLAHARPLPPGTTLIEVYDEAGHGLLILGAPGSGKTTLLLDLARTLLTRAGQDLEHPIPVLLNLSSWSRKQALASWLVEQMSLVYSIPTHIGQTLLYHGLWLPLLDGLDEVDASARTACIQAIVAFRKEHFLSLVVSSRSQEYVIQEERLSLPSAVVLQPLQPEQVLDVFEQLGDSMKTVRAALATNALLRNLLTTPLIVSVILQTYQDAPLSDLLQRDQKAIQQHIFERYIQRALRPLSHRYAEEQVRTWLIWLAQHMQQQHLTEFYLEWLQYSWLPTTWAQLLDRVCAGWLAGWSLGLRAGICLGLCSWLFLGPSIGMLWGGVSMLVVGCSAGGLVGWIPRPLDDCFTWKGIWRMGTSMRVLVVLAIIGSGLVAGGLFALFFGVVSGLGFGVLDMLAFALVLGLFDRFLRWLIQEFSTARRSVRRPILPHELLSWSRKGIFPGLLAGWGGVLLIWPLHGVYAGLFVGVLSALAVGLVGGLSSQQIKEEHRMAPNQGIRRSGGNALRVGLVIWLAFGFLFGTAFAFFFGLASGIGFGLLGGLCLALFFGFSFGGNDFLSHYLVRLLLWRSGALPLGAVRFLEEVTVHHLLQRVGGGYRFVHPLIQEHLASQGIQGQSPSSQQRSLNEG</sequence>
<accession>A0A8J3N9P3</accession>
<feature type="transmembrane region" description="Helical" evidence="1">
    <location>
        <begin position="616"/>
        <end position="637"/>
    </location>
</feature>
<dbReference type="InterPro" id="IPR007111">
    <property type="entry name" value="NACHT_NTPase"/>
</dbReference>
<evidence type="ECO:0000256" key="1">
    <source>
        <dbReference type="SAM" id="Phobius"/>
    </source>
</evidence>
<evidence type="ECO:0000313" key="4">
    <source>
        <dbReference type="Proteomes" id="UP000597444"/>
    </source>
</evidence>
<dbReference type="EMBL" id="BNJK01000003">
    <property type="protein sequence ID" value="GHP00811.1"/>
    <property type="molecule type" value="Genomic_DNA"/>
</dbReference>
<reference evidence="3" key="1">
    <citation type="submission" date="2020-10" db="EMBL/GenBank/DDBJ databases">
        <title>Taxonomic study of unclassified bacteria belonging to the class Ktedonobacteria.</title>
        <authorList>
            <person name="Yabe S."/>
            <person name="Wang C.M."/>
            <person name="Zheng Y."/>
            <person name="Sakai Y."/>
            <person name="Cavaletti L."/>
            <person name="Monciardini P."/>
            <person name="Donadio S."/>
        </authorList>
    </citation>
    <scope>NUCLEOTIDE SEQUENCE</scope>
    <source>
        <strain evidence="3">ID150040</strain>
    </source>
</reference>
<keyword evidence="1" id="KW-0472">Membrane</keyword>
<feature type="transmembrane region" description="Helical" evidence="1">
    <location>
        <begin position="594"/>
        <end position="610"/>
    </location>
</feature>